<dbReference type="EMBL" id="BQNB010010439">
    <property type="protein sequence ID" value="GJS77320.1"/>
    <property type="molecule type" value="Genomic_DNA"/>
</dbReference>
<evidence type="ECO:0000313" key="4">
    <source>
        <dbReference type="Proteomes" id="UP001151760"/>
    </source>
</evidence>
<dbReference type="InterPro" id="IPR013103">
    <property type="entry name" value="RVT_2"/>
</dbReference>
<dbReference type="Pfam" id="PF07727">
    <property type="entry name" value="RVT_2"/>
    <property type="match status" value="1"/>
</dbReference>
<evidence type="ECO:0000256" key="1">
    <source>
        <dbReference type="SAM" id="MobiDB-lite"/>
    </source>
</evidence>
<dbReference type="PANTHER" id="PTHR11439:SF509">
    <property type="entry name" value="RNA-DIRECTED DNA POLYMERASE"/>
    <property type="match status" value="1"/>
</dbReference>
<evidence type="ECO:0000313" key="3">
    <source>
        <dbReference type="EMBL" id="GJS77320.1"/>
    </source>
</evidence>
<comment type="caution">
    <text evidence="3">The sequence shown here is derived from an EMBL/GenBank/DDBJ whole genome shotgun (WGS) entry which is preliminary data.</text>
</comment>
<feature type="domain" description="Reverse transcriptase Ty1/copia-type" evidence="2">
    <location>
        <begin position="45"/>
        <end position="104"/>
    </location>
</feature>
<name>A0ABQ4YK12_9ASTR</name>
<feature type="region of interest" description="Disordered" evidence="1">
    <location>
        <begin position="316"/>
        <end position="372"/>
    </location>
</feature>
<evidence type="ECO:0000259" key="2">
    <source>
        <dbReference type="Pfam" id="PF07727"/>
    </source>
</evidence>
<protein>
    <submittedName>
        <fullName evidence="3">Ribonuclease H-like domain-containing protein</fullName>
    </submittedName>
</protein>
<dbReference type="Proteomes" id="UP001151760">
    <property type="component" value="Unassembled WGS sequence"/>
</dbReference>
<dbReference type="PANTHER" id="PTHR11439">
    <property type="entry name" value="GAG-POL-RELATED RETROTRANSPOSON"/>
    <property type="match status" value="1"/>
</dbReference>
<sequence>MGSSLPSDRNTKLVDDDEDVGADADMNNLDAFIPQLAILTIPSFKDNCVVSRGVKRAFIYGKIEKEVYVCQPPGFKDPDFPDKVYKVEKALYGLHQALRAWYEVNLLVGQWVSKRKDRQDFIYQKRQSDVKTASTPMETHKPLLKDADGEDVDEHLYRSMIGSLMYLTSLRPDIMFGICACDLPFDLVAFTNNYYARSKLYRKIHNMSRQVLIGLNQLLIMGLTFMHTKIYIDNESTICIVKNPIFHSKTEAHRDYAALHQDSNEFQYLILIIHKGWLEWNVKAAKDGIEVKTGNSRVNAVGYYLVLLGEIAQQADMGEGSGQPTDPQHTSTSVQPSNEEPITVPSSSQPKKTHRPTKAKRATEISQSSRLIPCSGSVPDTILRGCNKLRLRRRSLDEKDASKPGRNLKQGKQSSIFEESDFDNEGFDADIDEVFKDVEGDVEQYTAEPITTSHVIITTSTITPPITTTVFEDDNLTIDQTLMKTRSEKSKVRGVVMQEPKKGPDQVDEEIAQRLQARMQAKLEEEERLAREREEDANIAEWDNAQAMMDADYELATRIQAQEQEELTIEEKSRLIPEVVKGSKDRAKGSETRAEGSSKRAGEDLQQESTKKQRLI</sequence>
<feature type="compositionally biased region" description="Basic residues" evidence="1">
    <location>
        <begin position="351"/>
        <end position="360"/>
    </location>
</feature>
<feature type="compositionally biased region" description="Polar residues" evidence="1">
    <location>
        <begin position="322"/>
        <end position="350"/>
    </location>
</feature>
<feature type="compositionally biased region" description="Basic and acidic residues" evidence="1">
    <location>
        <begin position="394"/>
        <end position="403"/>
    </location>
</feature>
<feature type="region of interest" description="Disordered" evidence="1">
    <location>
        <begin position="394"/>
        <end position="423"/>
    </location>
</feature>
<reference evidence="3" key="2">
    <citation type="submission" date="2022-01" db="EMBL/GenBank/DDBJ databases">
        <authorList>
            <person name="Yamashiro T."/>
            <person name="Shiraishi A."/>
            <person name="Satake H."/>
            <person name="Nakayama K."/>
        </authorList>
    </citation>
    <scope>NUCLEOTIDE SEQUENCE</scope>
</reference>
<gene>
    <name evidence="3" type="ORF">Tco_0727201</name>
</gene>
<accession>A0ABQ4YK12</accession>
<keyword evidence="4" id="KW-1185">Reference proteome</keyword>
<proteinExistence type="predicted"/>
<feature type="compositionally biased region" description="Basic and acidic residues" evidence="1">
    <location>
        <begin position="578"/>
        <end position="603"/>
    </location>
</feature>
<feature type="region of interest" description="Disordered" evidence="1">
    <location>
        <begin position="578"/>
        <end position="616"/>
    </location>
</feature>
<reference evidence="3" key="1">
    <citation type="journal article" date="2022" name="Int. J. Mol. Sci.">
        <title>Draft Genome of Tanacetum Coccineum: Genomic Comparison of Closely Related Tanacetum-Family Plants.</title>
        <authorList>
            <person name="Yamashiro T."/>
            <person name="Shiraishi A."/>
            <person name="Nakayama K."/>
            <person name="Satake H."/>
        </authorList>
    </citation>
    <scope>NUCLEOTIDE SEQUENCE</scope>
</reference>
<organism evidence="3 4">
    <name type="scientific">Tanacetum coccineum</name>
    <dbReference type="NCBI Taxonomy" id="301880"/>
    <lineage>
        <taxon>Eukaryota</taxon>
        <taxon>Viridiplantae</taxon>
        <taxon>Streptophyta</taxon>
        <taxon>Embryophyta</taxon>
        <taxon>Tracheophyta</taxon>
        <taxon>Spermatophyta</taxon>
        <taxon>Magnoliopsida</taxon>
        <taxon>eudicotyledons</taxon>
        <taxon>Gunneridae</taxon>
        <taxon>Pentapetalae</taxon>
        <taxon>asterids</taxon>
        <taxon>campanulids</taxon>
        <taxon>Asterales</taxon>
        <taxon>Asteraceae</taxon>
        <taxon>Asteroideae</taxon>
        <taxon>Anthemideae</taxon>
        <taxon>Anthemidinae</taxon>
        <taxon>Tanacetum</taxon>
    </lineage>
</organism>